<feature type="region of interest" description="Disordered" evidence="9">
    <location>
        <begin position="469"/>
        <end position="494"/>
    </location>
</feature>
<proteinExistence type="inferred from homology"/>
<protein>
    <recommendedName>
        <fullName evidence="6">subtilisin</fullName>
        <ecNumber evidence="6">3.4.21.62</ecNumber>
    </recommendedName>
</protein>
<dbReference type="Gene3D" id="3.40.50.200">
    <property type="entry name" value="Peptidase S8/S53 domain"/>
    <property type="match status" value="1"/>
</dbReference>
<dbReference type="Pfam" id="PF00082">
    <property type="entry name" value="Peptidase_S8"/>
    <property type="match status" value="1"/>
</dbReference>
<evidence type="ECO:0000256" key="9">
    <source>
        <dbReference type="SAM" id="MobiDB-lite"/>
    </source>
</evidence>
<name>A0A8K1FMQ1_PYTOL</name>
<comment type="catalytic activity">
    <reaction evidence="5">
        <text>Hydrolysis of proteins with broad specificity for peptide bonds, and a preference for a large uncharged residue in P1. Hydrolyzes peptide amides.</text>
        <dbReference type="EC" id="3.4.21.62"/>
    </reaction>
</comment>
<evidence type="ECO:0000256" key="4">
    <source>
        <dbReference type="ARBA" id="ARBA00022825"/>
    </source>
</evidence>
<dbReference type="OrthoDB" id="206201at2759"/>
<dbReference type="PROSITE" id="PS00138">
    <property type="entry name" value="SUBTILASE_SER"/>
    <property type="match status" value="1"/>
</dbReference>
<dbReference type="InterPro" id="IPR000209">
    <property type="entry name" value="Peptidase_S8/S53_dom"/>
</dbReference>
<sequence length="612" mass="64725">MVSTKFAALVLATALVASVISAAHVDPAVHRALRKQGTVNLVVTMKKGTKAAINAAKEASFSSREAQIESLVNRLQQNAEKSQVEVGKLFAKEAGGKYVRAESLWISNQVYIEGATVGFVESLATLPTIGEIREEEVYQLDEVTAVPANSTGSGNQWGIEMIQAPAVWATGNTGQGVVVGSIDTGVRGTHEILKGSFRGDYGWYDPEAGKPEPYDNAGHGSHTMGTIVGSNGFGVAPGATWMACKGCRTSSCRQVELLMCMQFMTCPTDPNGENQDCSKAPHVINNSWGAGARGSDNYKAAVDAWHAAGIIPIFSNGNGGRSGCDTASAPGEYDNVISVGATNSTDGLAEFSSKGVSSSGRMKPEISAPGKDVRSAWLGSDDGYYTDSGTSMAAPHVTGSVALLLSARPGLKFDEVRDILSNNVDTQSLMPTGYSCGNTVDGVFPNNMYGYGRLNAFKAVSGDAVGLPERPSPVPTTLAPAPTTPAPTTPAPSNVAPESCSTLGMTPCYYSEHCEWNYPNNKCQDKASTPAPSPSQPACSTLGMTPCYYSDYCAWDYPNKQCLDKPSPPPVTETPAEDTPKPVEPCSSKGMTSCYYSEYCNWDYPNRKCLEK</sequence>
<evidence type="ECO:0000259" key="11">
    <source>
        <dbReference type="Pfam" id="PF00082"/>
    </source>
</evidence>
<evidence type="ECO:0000256" key="8">
    <source>
        <dbReference type="PROSITE-ProRule" id="PRU01240"/>
    </source>
</evidence>
<evidence type="ECO:0000256" key="6">
    <source>
        <dbReference type="ARBA" id="ARBA00023619"/>
    </source>
</evidence>
<keyword evidence="4 8" id="KW-0720">Serine protease</keyword>
<evidence type="ECO:0000256" key="10">
    <source>
        <dbReference type="SAM" id="SignalP"/>
    </source>
</evidence>
<evidence type="ECO:0000313" key="13">
    <source>
        <dbReference type="Proteomes" id="UP000794436"/>
    </source>
</evidence>
<feature type="domain" description="Peptidase S8/S53" evidence="11">
    <location>
        <begin position="174"/>
        <end position="452"/>
    </location>
</feature>
<dbReference type="InterPro" id="IPR015500">
    <property type="entry name" value="Peptidase_S8_subtilisin-rel"/>
</dbReference>
<dbReference type="PANTHER" id="PTHR43806">
    <property type="entry name" value="PEPTIDASE S8"/>
    <property type="match status" value="1"/>
</dbReference>
<keyword evidence="10" id="KW-0732">Signal</keyword>
<evidence type="ECO:0000256" key="1">
    <source>
        <dbReference type="ARBA" id="ARBA00011073"/>
    </source>
</evidence>
<dbReference type="InterPro" id="IPR050131">
    <property type="entry name" value="Peptidase_S8_subtilisin-like"/>
</dbReference>
<dbReference type="PRINTS" id="PR00723">
    <property type="entry name" value="SUBTILISIN"/>
</dbReference>
<dbReference type="EC" id="3.4.21.62" evidence="6"/>
<comment type="similarity">
    <text evidence="1 8">Belongs to the peptidase S8 family.</text>
</comment>
<accession>A0A8K1FMQ1</accession>
<feature type="active site" description="Charge relay system" evidence="7 8">
    <location>
        <position position="219"/>
    </location>
</feature>
<evidence type="ECO:0000256" key="7">
    <source>
        <dbReference type="PIRSR" id="PIRSR615500-1"/>
    </source>
</evidence>
<evidence type="ECO:0000256" key="5">
    <source>
        <dbReference type="ARBA" id="ARBA00023529"/>
    </source>
</evidence>
<dbReference type="PROSITE" id="PS51892">
    <property type="entry name" value="SUBTILASE"/>
    <property type="match status" value="1"/>
</dbReference>
<feature type="active site" description="Charge relay system" evidence="7 8">
    <location>
        <position position="391"/>
    </location>
</feature>
<keyword evidence="13" id="KW-1185">Reference proteome</keyword>
<dbReference type="AlphaFoldDB" id="A0A8K1FMQ1"/>
<gene>
    <name evidence="12" type="ORF">Poli38472_001771</name>
</gene>
<feature type="signal peptide" evidence="10">
    <location>
        <begin position="1"/>
        <end position="22"/>
    </location>
</feature>
<dbReference type="Proteomes" id="UP000794436">
    <property type="component" value="Unassembled WGS sequence"/>
</dbReference>
<dbReference type="GO" id="GO:0004252">
    <property type="term" value="F:serine-type endopeptidase activity"/>
    <property type="evidence" value="ECO:0007669"/>
    <property type="project" value="UniProtKB-UniRule"/>
</dbReference>
<dbReference type="InterPro" id="IPR036852">
    <property type="entry name" value="Peptidase_S8/S53_dom_sf"/>
</dbReference>
<organism evidence="12 13">
    <name type="scientific">Pythium oligandrum</name>
    <name type="common">Mycoparasitic fungus</name>
    <dbReference type="NCBI Taxonomy" id="41045"/>
    <lineage>
        <taxon>Eukaryota</taxon>
        <taxon>Sar</taxon>
        <taxon>Stramenopiles</taxon>
        <taxon>Oomycota</taxon>
        <taxon>Peronosporomycetes</taxon>
        <taxon>Pythiales</taxon>
        <taxon>Pythiaceae</taxon>
        <taxon>Pythium</taxon>
    </lineage>
</organism>
<keyword evidence="3 8" id="KW-0378">Hydrolase</keyword>
<feature type="active site" description="Charge relay system" evidence="7 8">
    <location>
        <position position="183"/>
    </location>
</feature>
<dbReference type="PANTHER" id="PTHR43806:SF67">
    <property type="entry name" value="EGF-LIKE DOMAIN-CONTAINING PROTEIN"/>
    <property type="match status" value="1"/>
</dbReference>
<dbReference type="GO" id="GO:0006508">
    <property type="term" value="P:proteolysis"/>
    <property type="evidence" value="ECO:0007669"/>
    <property type="project" value="UniProtKB-KW"/>
</dbReference>
<keyword evidence="2 8" id="KW-0645">Protease</keyword>
<dbReference type="SUPFAM" id="SSF52743">
    <property type="entry name" value="Subtilisin-like"/>
    <property type="match status" value="1"/>
</dbReference>
<reference evidence="12" key="1">
    <citation type="submission" date="2019-03" db="EMBL/GenBank/DDBJ databases">
        <title>Long read genome sequence of the mycoparasitic Pythium oligandrum ATCC 38472 isolated from sugarbeet rhizosphere.</title>
        <authorList>
            <person name="Gaulin E."/>
        </authorList>
    </citation>
    <scope>NUCLEOTIDE SEQUENCE</scope>
    <source>
        <strain evidence="12">ATCC 38472_TT</strain>
    </source>
</reference>
<feature type="chain" id="PRO_5035452427" description="subtilisin" evidence="10">
    <location>
        <begin position="23"/>
        <end position="612"/>
    </location>
</feature>
<feature type="region of interest" description="Disordered" evidence="9">
    <location>
        <begin position="566"/>
        <end position="587"/>
    </location>
</feature>
<comment type="caution">
    <text evidence="12">The sequence shown here is derived from an EMBL/GenBank/DDBJ whole genome shotgun (WGS) entry which is preliminary data.</text>
</comment>
<evidence type="ECO:0000313" key="12">
    <source>
        <dbReference type="EMBL" id="TMW69615.1"/>
    </source>
</evidence>
<dbReference type="InterPro" id="IPR023828">
    <property type="entry name" value="Peptidase_S8_Ser-AS"/>
</dbReference>
<dbReference type="EMBL" id="SPLM01000001">
    <property type="protein sequence ID" value="TMW69615.1"/>
    <property type="molecule type" value="Genomic_DNA"/>
</dbReference>
<evidence type="ECO:0000256" key="3">
    <source>
        <dbReference type="ARBA" id="ARBA00022801"/>
    </source>
</evidence>
<evidence type="ECO:0000256" key="2">
    <source>
        <dbReference type="ARBA" id="ARBA00022670"/>
    </source>
</evidence>